<dbReference type="InterPro" id="IPR001005">
    <property type="entry name" value="SANT/Myb"/>
</dbReference>
<feature type="region of interest" description="Disordered" evidence="6">
    <location>
        <begin position="236"/>
        <end position="265"/>
    </location>
</feature>
<dbReference type="OrthoDB" id="2143914at2759"/>
<evidence type="ECO:0000256" key="4">
    <source>
        <dbReference type="ARBA" id="ARBA00023125"/>
    </source>
</evidence>
<keyword evidence="5" id="KW-0539">Nucleus</keyword>
<dbReference type="Gramene" id="Jr14_09410_p1">
    <property type="protein sequence ID" value="cds.Jr14_09410_p1"/>
    <property type="gene ID" value="Jr14_09410"/>
</dbReference>
<keyword evidence="3" id="KW-0804">Transcription</keyword>
<proteinExistence type="predicted"/>
<dbReference type="SUPFAM" id="SSF46689">
    <property type="entry name" value="Homeodomain-like"/>
    <property type="match status" value="1"/>
</dbReference>
<dbReference type="CDD" id="cd00167">
    <property type="entry name" value="SANT"/>
    <property type="match status" value="2"/>
</dbReference>
<dbReference type="Pfam" id="PF13921">
    <property type="entry name" value="Myb_DNA-bind_6"/>
    <property type="match status" value="1"/>
</dbReference>
<evidence type="ECO:0000256" key="6">
    <source>
        <dbReference type="SAM" id="MobiDB-lite"/>
    </source>
</evidence>
<evidence type="ECO:0000313" key="7">
    <source>
        <dbReference type="Proteomes" id="UP000235220"/>
    </source>
</evidence>
<accession>A0A2I4E079</accession>
<evidence type="ECO:0000256" key="3">
    <source>
        <dbReference type="ARBA" id="ARBA00023015"/>
    </source>
</evidence>
<sequence>MEGGGEGTACCYGNSQRNPSICLPGLIPFTAIDRFLQYGDQNHHFSQQQAQNHAKNKEILISDTGLCSFTPYRDAIGGGFSCPNINPEVSFADGFFVDEEPLNWIYEKIPIMAAGLKQEVKVTRSKSSKGAGKNARKGSSEALIKGQWTDEEDRKLIKLVKQHGVRKWAQIAEKLVGRAGKQCRERWHNHLRPDIKKDSWSEEEERLLVEAHAKVGNRWAEIAKCIPGRTENAIKNHWNATKRRQNSRRKNKPTEMNKKGKPQYSSLLQDYIKSKTLNSKTFTASADAAIQSTTTPTSSTLSGKDPSTKFNYFLPDQLSESSSQYCDSPTLISQTYDEELLFMQNLFANHYDQPPVDDSTKATAQMVAETFHADHFKDSSTDVVESGTGLASFTSNPNLQKNNKLQTIDTGAPATTHLHSDIYLSYLLNGTANSLLSNDYNCCYDNINMNMDLHMTNQAYSWNGSRKEMDLIEFVALNSHLSQGSNSSVFLA</sequence>
<dbReference type="GeneID" id="108985085"/>
<dbReference type="PROSITE" id="PS51293">
    <property type="entry name" value="SANT"/>
    <property type="match status" value="1"/>
</dbReference>
<keyword evidence="4" id="KW-0238">DNA-binding</keyword>
<dbReference type="PANTHER" id="PTHR45614">
    <property type="entry name" value="MYB PROTEIN-RELATED"/>
    <property type="match status" value="1"/>
</dbReference>
<dbReference type="GO" id="GO:0005634">
    <property type="term" value="C:nucleus"/>
    <property type="evidence" value="ECO:0000318"/>
    <property type="project" value="GO_Central"/>
</dbReference>
<evidence type="ECO:0000313" key="8">
    <source>
        <dbReference type="RefSeq" id="XP_018812796.1"/>
    </source>
</evidence>
<dbReference type="AlphaFoldDB" id="A0A2I4E079"/>
<dbReference type="PROSITE" id="PS51294">
    <property type="entry name" value="HTH_MYB"/>
    <property type="match status" value="2"/>
</dbReference>
<dbReference type="Gene3D" id="1.10.10.60">
    <property type="entry name" value="Homeodomain-like"/>
    <property type="match status" value="2"/>
</dbReference>
<evidence type="ECO:0000256" key="1">
    <source>
        <dbReference type="ARBA" id="ARBA00004123"/>
    </source>
</evidence>
<dbReference type="RefSeq" id="XP_018812796.1">
    <property type="nucleotide sequence ID" value="XM_018957251.1"/>
</dbReference>
<keyword evidence="3" id="KW-0805">Transcription regulation</keyword>
<dbReference type="KEGG" id="jre:108985085"/>
<dbReference type="InterPro" id="IPR009057">
    <property type="entry name" value="Homeodomain-like_sf"/>
</dbReference>
<keyword evidence="7" id="KW-1185">Reference proteome</keyword>
<dbReference type="SMART" id="SM00717">
    <property type="entry name" value="SANT"/>
    <property type="match status" value="2"/>
</dbReference>
<reference evidence="8" key="1">
    <citation type="submission" date="2025-08" db="UniProtKB">
        <authorList>
            <consortium name="RefSeq"/>
        </authorList>
    </citation>
    <scope>IDENTIFICATION</scope>
    <source>
        <tissue evidence="8">Leaves</tissue>
    </source>
</reference>
<protein>
    <submittedName>
        <fullName evidence="8">Transcription factor MYB64-like</fullName>
    </submittedName>
</protein>
<dbReference type="PROSITE" id="PS50090">
    <property type="entry name" value="MYB_LIKE"/>
    <property type="match status" value="2"/>
</dbReference>
<dbReference type="GO" id="GO:0000981">
    <property type="term" value="F:DNA-binding transcription factor activity, RNA polymerase II-specific"/>
    <property type="evidence" value="ECO:0000318"/>
    <property type="project" value="GO_Central"/>
</dbReference>
<dbReference type="GO" id="GO:0006355">
    <property type="term" value="P:regulation of DNA-templated transcription"/>
    <property type="evidence" value="ECO:0000318"/>
    <property type="project" value="GO_Central"/>
</dbReference>
<feature type="compositionally biased region" description="Basic residues" evidence="6">
    <location>
        <begin position="240"/>
        <end position="251"/>
    </location>
</feature>
<dbReference type="Proteomes" id="UP000235220">
    <property type="component" value="Chromosome 14"/>
</dbReference>
<gene>
    <name evidence="8" type="primary">LOC108985085</name>
</gene>
<dbReference type="PANTHER" id="PTHR45614:SF218">
    <property type="entry name" value="TRANSCRIPTION FACTOR MYB119-RELATED"/>
    <property type="match status" value="1"/>
</dbReference>
<organism evidence="7 8">
    <name type="scientific">Juglans regia</name>
    <name type="common">English walnut</name>
    <dbReference type="NCBI Taxonomy" id="51240"/>
    <lineage>
        <taxon>Eukaryota</taxon>
        <taxon>Viridiplantae</taxon>
        <taxon>Streptophyta</taxon>
        <taxon>Embryophyta</taxon>
        <taxon>Tracheophyta</taxon>
        <taxon>Spermatophyta</taxon>
        <taxon>Magnoliopsida</taxon>
        <taxon>eudicotyledons</taxon>
        <taxon>Gunneridae</taxon>
        <taxon>Pentapetalae</taxon>
        <taxon>rosids</taxon>
        <taxon>fabids</taxon>
        <taxon>Fagales</taxon>
        <taxon>Juglandaceae</taxon>
        <taxon>Juglans</taxon>
    </lineage>
</organism>
<evidence type="ECO:0000256" key="2">
    <source>
        <dbReference type="ARBA" id="ARBA00022737"/>
    </source>
</evidence>
<comment type="subcellular location">
    <subcellularLocation>
        <location evidence="1">Nucleus</location>
    </subcellularLocation>
</comment>
<dbReference type="InterPro" id="IPR050560">
    <property type="entry name" value="MYB_TF"/>
</dbReference>
<evidence type="ECO:0000256" key="5">
    <source>
        <dbReference type="ARBA" id="ARBA00023242"/>
    </source>
</evidence>
<name>A0A2I4E079_JUGRE</name>
<dbReference type="GO" id="GO:0000978">
    <property type="term" value="F:RNA polymerase II cis-regulatory region sequence-specific DNA binding"/>
    <property type="evidence" value="ECO:0000318"/>
    <property type="project" value="GO_Central"/>
</dbReference>
<dbReference type="InterPro" id="IPR017930">
    <property type="entry name" value="Myb_dom"/>
</dbReference>
<keyword evidence="2" id="KW-0677">Repeat</keyword>
<dbReference type="FunFam" id="1.10.10.60:FF:000010">
    <property type="entry name" value="Transcriptional activator Myb isoform A"/>
    <property type="match status" value="1"/>
</dbReference>
<dbReference type="InterPro" id="IPR017884">
    <property type="entry name" value="SANT_dom"/>
</dbReference>